<dbReference type="Proteomes" id="UP001529510">
    <property type="component" value="Unassembled WGS sequence"/>
</dbReference>
<dbReference type="AlphaFoldDB" id="A0ABD0PJ06"/>
<evidence type="ECO:0000313" key="2">
    <source>
        <dbReference type="Proteomes" id="UP001529510"/>
    </source>
</evidence>
<name>A0ABD0PJ06_CIRMR</name>
<gene>
    <name evidence="1" type="ORF">M9458_029619</name>
</gene>
<feature type="non-terminal residue" evidence="1">
    <location>
        <position position="74"/>
    </location>
</feature>
<accession>A0ABD0PJ06</accession>
<proteinExistence type="predicted"/>
<sequence>MWNATPALHFAQASQSPSTWRLASPAGVTNQRRRRAATAKLVAEQLLRFHYHTFPELFVFYFDRAVQHISARNP</sequence>
<keyword evidence="2" id="KW-1185">Reference proteome</keyword>
<protein>
    <submittedName>
        <fullName evidence="1">Uncharacterized protein</fullName>
    </submittedName>
</protein>
<dbReference type="EMBL" id="JAMKFB020000015">
    <property type="protein sequence ID" value="KAL0173651.1"/>
    <property type="molecule type" value="Genomic_DNA"/>
</dbReference>
<organism evidence="1 2">
    <name type="scientific">Cirrhinus mrigala</name>
    <name type="common">Mrigala</name>
    <dbReference type="NCBI Taxonomy" id="683832"/>
    <lineage>
        <taxon>Eukaryota</taxon>
        <taxon>Metazoa</taxon>
        <taxon>Chordata</taxon>
        <taxon>Craniata</taxon>
        <taxon>Vertebrata</taxon>
        <taxon>Euteleostomi</taxon>
        <taxon>Actinopterygii</taxon>
        <taxon>Neopterygii</taxon>
        <taxon>Teleostei</taxon>
        <taxon>Ostariophysi</taxon>
        <taxon>Cypriniformes</taxon>
        <taxon>Cyprinidae</taxon>
        <taxon>Labeoninae</taxon>
        <taxon>Labeonini</taxon>
        <taxon>Cirrhinus</taxon>
    </lineage>
</organism>
<evidence type="ECO:0000313" key="1">
    <source>
        <dbReference type="EMBL" id="KAL0173651.1"/>
    </source>
</evidence>
<reference evidence="1 2" key="1">
    <citation type="submission" date="2024-05" db="EMBL/GenBank/DDBJ databases">
        <title>Genome sequencing and assembly of Indian major carp, Cirrhinus mrigala (Hamilton, 1822).</title>
        <authorList>
            <person name="Mohindra V."/>
            <person name="Chowdhury L.M."/>
            <person name="Lal K."/>
            <person name="Jena J.K."/>
        </authorList>
    </citation>
    <scope>NUCLEOTIDE SEQUENCE [LARGE SCALE GENOMIC DNA]</scope>
    <source>
        <strain evidence="1">CM1030</strain>
        <tissue evidence="1">Blood</tissue>
    </source>
</reference>
<comment type="caution">
    <text evidence="1">The sequence shown here is derived from an EMBL/GenBank/DDBJ whole genome shotgun (WGS) entry which is preliminary data.</text>
</comment>